<dbReference type="PANTHER" id="PTHR48051:SF1">
    <property type="entry name" value="RAS SUPPRESSOR PROTEIN 1"/>
    <property type="match status" value="1"/>
</dbReference>
<name>A0A6L2PEI2_COPFO</name>
<accession>A0A6L2PEI2</accession>
<evidence type="ECO:0000313" key="4">
    <source>
        <dbReference type="EMBL" id="GFG30959.1"/>
    </source>
</evidence>
<dbReference type="SUPFAM" id="SSF52058">
    <property type="entry name" value="L domain-like"/>
    <property type="match status" value="1"/>
</dbReference>
<keyword evidence="1" id="KW-0433">Leucine-rich repeat</keyword>
<evidence type="ECO:0000256" key="3">
    <source>
        <dbReference type="SAM" id="MobiDB-lite"/>
    </source>
</evidence>
<dbReference type="InterPro" id="IPR050216">
    <property type="entry name" value="LRR_domain-containing"/>
</dbReference>
<dbReference type="PROSITE" id="PS51450">
    <property type="entry name" value="LRR"/>
    <property type="match status" value="1"/>
</dbReference>
<dbReference type="Gene3D" id="3.80.10.10">
    <property type="entry name" value="Ribonuclease Inhibitor"/>
    <property type="match status" value="1"/>
</dbReference>
<dbReference type="InParanoid" id="A0A6L2PEI2"/>
<dbReference type="InterPro" id="IPR032675">
    <property type="entry name" value="LRR_dom_sf"/>
</dbReference>
<keyword evidence="5" id="KW-1185">Reference proteome</keyword>
<evidence type="ECO:0000256" key="1">
    <source>
        <dbReference type="ARBA" id="ARBA00022614"/>
    </source>
</evidence>
<feature type="compositionally biased region" description="Gly residues" evidence="3">
    <location>
        <begin position="98"/>
        <end position="109"/>
    </location>
</feature>
<feature type="non-terminal residue" evidence="4">
    <location>
        <position position="1"/>
    </location>
</feature>
<gene>
    <name evidence="4" type="ORF">Cfor_08435</name>
</gene>
<dbReference type="GO" id="GO:0005737">
    <property type="term" value="C:cytoplasm"/>
    <property type="evidence" value="ECO:0007669"/>
    <property type="project" value="TreeGrafter"/>
</dbReference>
<comment type="caution">
    <text evidence="4">The sequence shown here is derived from an EMBL/GenBank/DDBJ whole genome shotgun (WGS) entry which is preliminary data.</text>
</comment>
<dbReference type="OrthoDB" id="8185660at2759"/>
<protein>
    <submittedName>
        <fullName evidence="4">Uncharacterized protein</fullName>
    </submittedName>
</protein>
<feature type="compositionally biased region" description="Low complexity" evidence="3">
    <location>
        <begin position="84"/>
        <end position="97"/>
    </location>
</feature>
<organism evidence="4 5">
    <name type="scientific">Coptotermes formosanus</name>
    <name type="common">Formosan subterranean termite</name>
    <dbReference type="NCBI Taxonomy" id="36987"/>
    <lineage>
        <taxon>Eukaryota</taxon>
        <taxon>Metazoa</taxon>
        <taxon>Ecdysozoa</taxon>
        <taxon>Arthropoda</taxon>
        <taxon>Hexapoda</taxon>
        <taxon>Insecta</taxon>
        <taxon>Pterygota</taxon>
        <taxon>Neoptera</taxon>
        <taxon>Polyneoptera</taxon>
        <taxon>Dictyoptera</taxon>
        <taxon>Blattodea</taxon>
        <taxon>Blattoidea</taxon>
        <taxon>Termitoidae</taxon>
        <taxon>Rhinotermitidae</taxon>
        <taxon>Coptotermes</taxon>
    </lineage>
</organism>
<reference evidence="5" key="1">
    <citation type="submission" date="2020-01" db="EMBL/GenBank/DDBJ databases">
        <title>Draft genome sequence of the Termite Coptotermes fromosanus.</title>
        <authorList>
            <person name="Itakura S."/>
            <person name="Yosikawa Y."/>
            <person name="Umezawa K."/>
        </authorList>
    </citation>
    <scope>NUCLEOTIDE SEQUENCE [LARGE SCALE GENOMIC DNA]</scope>
</reference>
<dbReference type="PANTHER" id="PTHR48051">
    <property type="match status" value="1"/>
</dbReference>
<feature type="region of interest" description="Disordered" evidence="3">
    <location>
        <begin position="70"/>
        <end position="109"/>
    </location>
</feature>
<evidence type="ECO:0000313" key="5">
    <source>
        <dbReference type="Proteomes" id="UP000502823"/>
    </source>
</evidence>
<dbReference type="EMBL" id="BLKM01010687">
    <property type="protein sequence ID" value="GFG30959.1"/>
    <property type="molecule type" value="Genomic_DNA"/>
</dbReference>
<sequence length="207" mass="22278">SMAHVLKSLDLSDNELDEVPFEALQPLMTLDWLNFHSNQISSLTNGHGTGDWSFMRHTLTNVYLGDNDLTELPKERSGNGNGNGDNNNSKNNNHHNGNGNGNGGGAEAGNGSGASLAECRMLTWLNLDSNKHIALRMPHANVAEPGQHTSLSECRMLTWLNLDSNKAVSSRSGGAKPQSSVRVNGRLNRCLLGVRPAIAVPKYHACA</sequence>
<dbReference type="Pfam" id="PF00560">
    <property type="entry name" value="LRR_1"/>
    <property type="match status" value="1"/>
</dbReference>
<dbReference type="InterPro" id="IPR001611">
    <property type="entry name" value="Leu-rich_rpt"/>
</dbReference>
<dbReference type="Proteomes" id="UP000502823">
    <property type="component" value="Unassembled WGS sequence"/>
</dbReference>
<keyword evidence="2" id="KW-0677">Repeat</keyword>
<dbReference type="AlphaFoldDB" id="A0A6L2PEI2"/>
<evidence type="ECO:0000256" key="2">
    <source>
        <dbReference type="ARBA" id="ARBA00022737"/>
    </source>
</evidence>
<proteinExistence type="predicted"/>